<sequence length="67" mass="7460">MWHGRSLEARVPRVTVAYIYNRNAPARPSAAVPAALTSYVVSREVAARVFLPTVPGDRRPVITWMPN</sequence>
<dbReference type="HOGENOM" id="CLU_2810804_0_0_11"/>
<accession>G2P549</accession>
<dbReference type="KEGG" id="svl:Strvi_4887"/>
<proteinExistence type="predicted"/>
<name>G2P549_STRV4</name>
<dbReference type="AlphaFoldDB" id="G2P549"/>
<gene>
    <name evidence="1" type="ORF">Strvi_4887</name>
</gene>
<evidence type="ECO:0000313" key="1">
    <source>
        <dbReference type="EMBL" id="AEM84441.1"/>
    </source>
</evidence>
<protein>
    <submittedName>
        <fullName evidence="1">Uncharacterized protein</fullName>
    </submittedName>
</protein>
<reference evidence="1" key="1">
    <citation type="submission" date="2011-08" db="EMBL/GenBank/DDBJ databases">
        <title>Complete sequence of chromosome of Streptomyces violaceusniger Tu 4113.</title>
        <authorList>
            <consortium name="US DOE Joint Genome Institute"/>
            <person name="Lucas S."/>
            <person name="Han J."/>
            <person name="Lapidus A."/>
            <person name="Cheng J.-F."/>
            <person name="Goodwin L."/>
            <person name="Pitluck S."/>
            <person name="Peters L."/>
            <person name="Ivanova N."/>
            <person name="Daligault H."/>
            <person name="Detter J.C."/>
            <person name="Han C."/>
            <person name="Tapia R."/>
            <person name="Land M."/>
            <person name="Hauser L."/>
            <person name="Kyrpides N."/>
            <person name="Ivanova N."/>
            <person name="Pagani I."/>
            <person name="Hagen A."/>
            <person name="Katz L."/>
            <person name="Fiedler H.-P."/>
            <person name="Keasling J."/>
            <person name="Fortman J."/>
            <person name="Woyke T."/>
        </authorList>
    </citation>
    <scope>NUCLEOTIDE SEQUENCE [LARGE SCALE GENOMIC DNA]</scope>
    <source>
        <strain evidence="1">Tu 4113</strain>
    </source>
</reference>
<dbReference type="EMBL" id="CP002994">
    <property type="protein sequence ID" value="AEM84441.1"/>
    <property type="molecule type" value="Genomic_DNA"/>
</dbReference>
<evidence type="ECO:0000313" key="2">
    <source>
        <dbReference type="Proteomes" id="UP000008703"/>
    </source>
</evidence>
<keyword evidence="2" id="KW-1185">Reference proteome</keyword>
<dbReference type="Proteomes" id="UP000008703">
    <property type="component" value="Chromosome"/>
</dbReference>
<organism evidence="1 2">
    <name type="scientific">Streptomyces violaceusniger (strain Tu 4113)</name>
    <dbReference type="NCBI Taxonomy" id="653045"/>
    <lineage>
        <taxon>Bacteria</taxon>
        <taxon>Bacillati</taxon>
        <taxon>Actinomycetota</taxon>
        <taxon>Actinomycetes</taxon>
        <taxon>Kitasatosporales</taxon>
        <taxon>Streptomycetaceae</taxon>
        <taxon>Streptomyces</taxon>
        <taxon>Streptomyces violaceusniger group</taxon>
    </lineage>
</organism>